<comment type="caution">
    <text evidence="2">The sequence shown here is derived from an EMBL/GenBank/DDBJ whole genome shotgun (WGS) entry which is preliminary data.</text>
</comment>
<dbReference type="CDD" id="cd00882">
    <property type="entry name" value="Ras_like_GTPase"/>
    <property type="match status" value="1"/>
</dbReference>
<dbReference type="EMBL" id="JAACJN010000005">
    <property type="protein sequence ID" value="KAF5392630.1"/>
    <property type="molecule type" value="Genomic_DNA"/>
</dbReference>
<proteinExistence type="predicted"/>
<dbReference type="OrthoDB" id="8954335at2759"/>
<dbReference type="AlphaFoldDB" id="A0A8H5MFJ7"/>
<protein>
    <recommendedName>
        <fullName evidence="1">G domain-containing protein</fullName>
    </recommendedName>
</protein>
<feature type="domain" description="G" evidence="1">
    <location>
        <begin position="11"/>
        <end position="111"/>
    </location>
</feature>
<dbReference type="SUPFAM" id="SSF52540">
    <property type="entry name" value="P-loop containing nucleoside triphosphate hydrolases"/>
    <property type="match status" value="1"/>
</dbReference>
<evidence type="ECO:0000313" key="2">
    <source>
        <dbReference type="EMBL" id="KAF5392630.1"/>
    </source>
</evidence>
<sequence>MSSPTALPLNIIFFGSTGTGKSSMINMLLGEDRALTSSGAKGCTFNNNAYPTTIEGKNYRLYDTSGLDQGSAGTVISKDALRKLYHLVRDLKDGVSLLVYCIQGRPITDTLERNYEIFYDGICCKSVPIVVVVTGLEDQTPDMDAWWKENDTHIESRNMRFDGHACVTATLGKKVKGVFRNQTEYDSSKTALRNLIVKNCRSNPWQKDTTAWFTTVANWLYRSLRSEEDRVDPLSTDLFEVLKQFLSDKDALEIVNQADMTAPDPKS</sequence>
<gene>
    <name evidence="2" type="ORF">D9757_002166</name>
</gene>
<reference evidence="2 3" key="1">
    <citation type="journal article" date="2020" name="ISME J.">
        <title>Uncovering the hidden diversity of litter-decomposition mechanisms in mushroom-forming fungi.</title>
        <authorList>
            <person name="Floudas D."/>
            <person name="Bentzer J."/>
            <person name="Ahren D."/>
            <person name="Johansson T."/>
            <person name="Persson P."/>
            <person name="Tunlid A."/>
        </authorList>
    </citation>
    <scope>NUCLEOTIDE SEQUENCE [LARGE SCALE GENOMIC DNA]</scope>
    <source>
        <strain evidence="2 3">CBS 406.79</strain>
    </source>
</reference>
<dbReference type="Proteomes" id="UP000518752">
    <property type="component" value="Unassembled WGS sequence"/>
</dbReference>
<dbReference type="InterPro" id="IPR006073">
    <property type="entry name" value="GTP-bd"/>
</dbReference>
<evidence type="ECO:0000313" key="3">
    <source>
        <dbReference type="Proteomes" id="UP000518752"/>
    </source>
</evidence>
<dbReference type="GO" id="GO:0005525">
    <property type="term" value="F:GTP binding"/>
    <property type="evidence" value="ECO:0007669"/>
    <property type="project" value="InterPro"/>
</dbReference>
<name>A0A8H5MFJ7_9AGAR</name>
<dbReference type="Gene3D" id="3.40.50.300">
    <property type="entry name" value="P-loop containing nucleotide triphosphate hydrolases"/>
    <property type="match status" value="1"/>
</dbReference>
<keyword evidence="3" id="KW-1185">Reference proteome</keyword>
<accession>A0A8H5MFJ7</accession>
<dbReference type="InterPro" id="IPR027417">
    <property type="entry name" value="P-loop_NTPase"/>
</dbReference>
<organism evidence="2 3">
    <name type="scientific">Collybiopsis confluens</name>
    <dbReference type="NCBI Taxonomy" id="2823264"/>
    <lineage>
        <taxon>Eukaryota</taxon>
        <taxon>Fungi</taxon>
        <taxon>Dikarya</taxon>
        <taxon>Basidiomycota</taxon>
        <taxon>Agaricomycotina</taxon>
        <taxon>Agaricomycetes</taxon>
        <taxon>Agaricomycetidae</taxon>
        <taxon>Agaricales</taxon>
        <taxon>Marasmiineae</taxon>
        <taxon>Omphalotaceae</taxon>
        <taxon>Collybiopsis</taxon>
    </lineage>
</organism>
<dbReference type="Pfam" id="PF01926">
    <property type="entry name" value="MMR_HSR1"/>
    <property type="match status" value="1"/>
</dbReference>
<evidence type="ECO:0000259" key="1">
    <source>
        <dbReference type="Pfam" id="PF01926"/>
    </source>
</evidence>